<dbReference type="AlphaFoldDB" id="A0A0N1JSF4"/>
<reference evidence="9 10" key="1">
    <citation type="submission" date="2015-07" db="EMBL/GenBank/DDBJ databases">
        <title>Draft genome sequence of the Amantichitinum ursilacus IGB-41, a new chitin-degrading bacterium.</title>
        <authorList>
            <person name="Kirstahler P."/>
            <person name="Guenther M."/>
            <person name="Grumaz C."/>
            <person name="Rupp S."/>
            <person name="Zibek S."/>
            <person name="Sohn K."/>
        </authorList>
    </citation>
    <scope>NUCLEOTIDE SEQUENCE [LARGE SCALE GENOMIC DNA]</scope>
    <source>
        <strain evidence="9 10">IGB-41</strain>
    </source>
</reference>
<evidence type="ECO:0000313" key="10">
    <source>
        <dbReference type="Proteomes" id="UP000037939"/>
    </source>
</evidence>
<dbReference type="PANTHER" id="PTHR30506">
    <property type="entry name" value="INNER MEMBRANE PROTEIN"/>
    <property type="match status" value="1"/>
</dbReference>
<gene>
    <name evidence="9" type="ORF">WG78_10280</name>
</gene>
<name>A0A0N1JSF4_9NEIS</name>
<accession>A0A0N1JSF4</accession>
<feature type="transmembrane region" description="Helical" evidence="7">
    <location>
        <begin position="154"/>
        <end position="172"/>
    </location>
</feature>
<evidence type="ECO:0000259" key="8">
    <source>
        <dbReference type="Pfam" id="PF03458"/>
    </source>
</evidence>
<dbReference type="InterPro" id="IPR005115">
    <property type="entry name" value="Gly_transporter"/>
</dbReference>
<evidence type="ECO:0000256" key="1">
    <source>
        <dbReference type="ARBA" id="ARBA00004651"/>
    </source>
</evidence>
<keyword evidence="10" id="KW-1185">Reference proteome</keyword>
<feature type="transmembrane region" description="Helical" evidence="7">
    <location>
        <begin position="33"/>
        <end position="50"/>
    </location>
</feature>
<dbReference type="GO" id="GO:0005886">
    <property type="term" value="C:plasma membrane"/>
    <property type="evidence" value="ECO:0007669"/>
    <property type="project" value="UniProtKB-SubCell"/>
</dbReference>
<dbReference type="Pfam" id="PF03458">
    <property type="entry name" value="Gly_transporter"/>
    <property type="match status" value="2"/>
</dbReference>
<feature type="transmembrane region" description="Helical" evidence="7">
    <location>
        <begin position="178"/>
        <end position="194"/>
    </location>
</feature>
<feature type="transmembrane region" description="Helical" evidence="7">
    <location>
        <begin position="93"/>
        <end position="115"/>
    </location>
</feature>
<proteinExistence type="inferred from homology"/>
<dbReference type="PANTHER" id="PTHR30506:SF3">
    <property type="entry name" value="UPF0126 INNER MEMBRANE PROTEIN YADS-RELATED"/>
    <property type="match status" value="1"/>
</dbReference>
<feature type="domain" description="Glycine transporter" evidence="8">
    <location>
        <begin position="97"/>
        <end position="168"/>
    </location>
</feature>
<keyword evidence="5 7" id="KW-1133">Transmembrane helix</keyword>
<evidence type="ECO:0000256" key="3">
    <source>
        <dbReference type="ARBA" id="ARBA00022475"/>
    </source>
</evidence>
<keyword evidence="4 7" id="KW-0812">Transmembrane</keyword>
<feature type="transmembrane region" description="Helical" evidence="7">
    <location>
        <begin position="6"/>
        <end position="26"/>
    </location>
</feature>
<evidence type="ECO:0000256" key="7">
    <source>
        <dbReference type="SAM" id="Phobius"/>
    </source>
</evidence>
<feature type="transmembrane region" description="Helical" evidence="7">
    <location>
        <begin position="121"/>
        <end position="142"/>
    </location>
</feature>
<feature type="transmembrane region" description="Helical" evidence="7">
    <location>
        <begin position="62"/>
        <end position="81"/>
    </location>
</feature>
<evidence type="ECO:0000256" key="6">
    <source>
        <dbReference type="ARBA" id="ARBA00023136"/>
    </source>
</evidence>
<comment type="caution">
    <text evidence="9">The sequence shown here is derived from an EMBL/GenBank/DDBJ whole genome shotgun (WGS) entry which is preliminary data.</text>
</comment>
<evidence type="ECO:0000256" key="5">
    <source>
        <dbReference type="ARBA" id="ARBA00022989"/>
    </source>
</evidence>
<organism evidence="9 10">
    <name type="scientific">Amantichitinum ursilacus</name>
    <dbReference type="NCBI Taxonomy" id="857265"/>
    <lineage>
        <taxon>Bacteria</taxon>
        <taxon>Pseudomonadati</taxon>
        <taxon>Pseudomonadota</taxon>
        <taxon>Betaproteobacteria</taxon>
        <taxon>Neisseriales</taxon>
        <taxon>Chitinibacteraceae</taxon>
        <taxon>Amantichitinum</taxon>
    </lineage>
</organism>
<dbReference type="Proteomes" id="UP000037939">
    <property type="component" value="Unassembled WGS sequence"/>
</dbReference>
<protein>
    <recommendedName>
        <fullName evidence="8">Glycine transporter domain-containing protein</fullName>
    </recommendedName>
</protein>
<keyword evidence="3" id="KW-1003">Cell membrane</keyword>
<feature type="domain" description="Glycine transporter" evidence="8">
    <location>
        <begin position="9"/>
        <end position="80"/>
    </location>
</feature>
<dbReference type="EMBL" id="LAQT01000008">
    <property type="protein sequence ID" value="KPC52869.1"/>
    <property type="molecule type" value="Genomic_DNA"/>
</dbReference>
<evidence type="ECO:0000256" key="4">
    <source>
        <dbReference type="ARBA" id="ARBA00022692"/>
    </source>
</evidence>
<dbReference type="OrthoDB" id="9791874at2"/>
<dbReference type="STRING" id="857265.WG78_10280"/>
<sequence length="206" mass="22079">MQTLLHFDWIYNIGTVAFTVAGYLVGVRKRLDLLGIVIVALLTAIGGGIIRDVLLSRTPRVFLDATPIFLISTALLASLLLKLQTRNTGVLNRLFIVADSIGLVAFSLAGAQVGIDAHLNLFGVAFLGFVTAVGGGLVRDMMVNEVPFILHEDFYGTVALIVAVALYGARTAGVVGEGVGWALLVVGLLLRLIAHTREFRLPRVEE</sequence>
<dbReference type="PATRIC" id="fig|857265.3.peg.2111"/>
<comment type="similarity">
    <text evidence="2">Belongs to the UPF0126 family.</text>
</comment>
<comment type="subcellular location">
    <subcellularLocation>
        <location evidence="1">Cell membrane</location>
        <topology evidence="1">Multi-pass membrane protein</topology>
    </subcellularLocation>
</comment>
<dbReference type="RefSeq" id="WP_053937714.1">
    <property type="nucleotide sequence ID" value="NZ_LAQT01000008.1"/>
</dbReference>
<keyword evidence="6 7" id="KW-0472">Membrane</keyword>
<evidence type="ECO:0000313" key="9">
    <source>
        <dbReference type="EMBL" id="KPC52869.1"/>
    </source>
</evidence>
<evidence type="ECO:0000256" key="2">
    <source>
        <dbReference type="ARBA" id="ARBA00008193"/>
    </source>
</evidence>